<keyword evidence="7" id="KW-1185">Reference proteome</keyword>
<evidence type="ECO:0000256" key="3">
    <source>
        <dbReference type="ARBA" id="ARBA00022989"/>
    </source>
</evidence>
<name>A0AB34KAG6_PRYPA</name>
<dbReference type="EMBL" id="JBGBPQ010000001">
    <property type="protein sequence ID" value="KAL1529976.1"/>
    <property type="molecule type" value="Genomic_DNA"/>
</dbReference>
<dbReference type="PANTHER" id="PTHR13608:SF3">
    <property type="entry name" value="ARMADILLO-LIKE HELICAL DOMAIN-CONTAINING PROTEIN 3"/>
    <property type="match status" value="1"/>
</dbReference>
<dbReference type="GO" id="GO:0016020">
    <property type="term" value="C:membrane"/>
    <property type="evidence" value="ECO:0007669"/>
    <property type="project" value="UniProtKB-SubCell"/>
</dbReference>
<dbReference type="SMART" id="SM01158">
    <property type="entry name" value="DUF1741"/>
    <property type="match status" value="1"/>
</dbReference>
<gene>
    <name evidence="6" type="ORF">AB1Y20_000903</name>
</gene>
<dbReference type="Proteomes" id="UP001515480">
    <property type="component" value="Unassembled WGS sequence"/>
</dbReference>
<dbReference type="PANTHER" id="PTHR13608">
    <property type="entry name" value="ARMADILLO-LIKE HELICAL DOMAIN-CONTAINING PROTEIN 3"/>
    <property type="match status" value="1"/>
</dbReference>
<protein>
    <recommendedName>
        <fullName evidence="5">Armadillo-like helical domain-containing protein</fullName>
    </recommendedName>
</protein>
<keyword evidence="3" id="KW-1133">Transmembrane helix</keyword>
<comment type="caution">
    <text evidence="6">The sequence shown here is derived from an EMBL/GenBank/DDBJ whole genome shotgun (WGS) entry which is preliminary data.</text>
</comment>
<evidence type="ECO:0000313" key="6">
    <source>
        <dbReference type="EMBL" id="KAL1529976.1"/>
    </source>
</evidence>
<comment type="subcellular location">
    <subcellularLocation>
        <location evidence="1">Membrane</location>
    </subcellularLocation>
</comment>
<sequence length="652" mass="71096">MAAFELDERSYLREKVVVTYEALWRGEPLDAKAWDELFCLKVNSRWLQHALSTLSSPLLAAKRPIVRRLFAECCKRLDPAVEASSMSHALETLSGIFLGLGSRVFHDFSAEVVELLCGLDRADATFAAMLVHLKHLLEREGGGAQAAALRRAAIRLLLSLTATASNLNQNILVEFVTLHDLAPALVKVVEDGETAVQEDAAHLSLLLASYRRHETPNTFLRLLRSPPSSNGQPNQLLAAQLAVTRRTFGRVTSPAADAASGSTSWGYSFAQAVEWTAHVLTLEDYLPTSFTTQLSATQAVKTNATSLALSLLFMWELTSIEGGAVLAKLCEAPEAQPAAGASRGVLLRQLFSVASLLGTDVRDPLVLAQLRLALMTLDKLMDNTATSDLLLQIDLGGNLALWKLVHSRPVEYSLPAPQPLLAAAYTLLCDALTHNLRRGSFAADLYLQMLTMMHRLLLLQLRASQTLPVMKWSHLYDSLITVAAFIGCDEILVLPSAPQAAIRLLQVINLLIAMGDKLFPSGAVFESFAYEIVRQHRTFETLHKLGKKHAPQLTGALSFARSMIVQALERLGQLGEAAAEVSSADALKTIQQLQLQVGAEAKAALLRPPPQLAQHEQAAHLQALIRLLLMRARADGSFAPLHYEDLVVNVPT</sequence>
<reference evidence="6 7" key="1">
    <citation type="journal article" date="2024" name="Science">
        <title>Giant polyketide synthase enzymes in the biosynthesis of giant marine polyether toxins.</title>
        <authorList>
            <person name="Fallon T.R."/>
            <person name="Shende V.V."/>
            <person name="Wierzbicki I.H."/>
            <person name="Pendleton A.L."/>
            <person name="Watervoot N.F."/>
            <person name="Auber R.P."/>
            <person name="Gonzalez D.J."/>
            <person name="Wisecaver J.H."/>
            <person name="Moore B.S."/>
        </authorList>
    </citation>
    <scope>NUCLEOTIDE SEQUENCE [LARGE SCALE GENOMIC DNA]</scope>
    <source>
        <strain evidence="6 7">12B1</strain>
    </source>
</reference>
<proteinExistence type="predicted"/>
<dbReference type="GO" id="GO:0005829">
    <property type="term" value="C:cytosol"/>
    <property type="evidence" value="ECO:0007669"/>
    <property type="project" value="TreeGrafter"/>
</dbReference>
<accession>A0AB34KAG6</accession>
<dbReference type="AlphaFoldDB" id="A0AB34KAG6"/>
<feature type="domain" description="Armadillo-like helical" evidence="5">
    <location>
        <begin position="413"/>
        <end position="605"/>
    </location>
</feature>
<dbReference type="InterPro" id="IPR013636">
    <property type="entry name" value="ARMH3_C"/>
</dbReference>
<evidence type="ECO:0000256" key="4">
    <source>
        <dbReference type="ARBA" id="ARBA00023136"/>
    </source>
</evidence>
<evidence type="ECO:0000313" key="7">
    <source>
        <dbReference type="Proteomes" id="UP001515480"/>
    </source>
</evidence>
<evidence type="ECO:0000256" key="1">
    <source>
        <dbReference type="ARBA" id="ARBA00004370"/>
    </source>
</evidence>
<organism evidence="6 7">
    <name type="scientific">Prymnesium parvum</name>
    <name type="common">Toxic golden alga</name>
    <dbReference type="NCBI Taxonomy" id="97485"/>
    <lineage>
        <taxon>Eukaryota</taxon>
        <taxon>Haptista</taxon>
        <taxon>Haptophyta</taxon>
        <taxon>Prymnesiophyceae</taxon>
        <taxon>Prymnesiales</taxon>
        <taxon>Prymnesiaceae</taxon>
        <taxon>Prymnesium</taxon>
    </lineage>
</organism>
<evidence type="ECO:0000259" key="5">
    <source>
        <dbReference type="SMART" id="SM01158"/>
    </source>
</evidence>
<keyword evidence="4" id="KW-0472">Membrane</keyword>
<dbReference type="InterPro" id="IPR039868">
    <property type="entry name" value="ARMD3-like"/>
</dbReference>
<evidence type="ECO:0000256" key="2">
    <source>
        <dbReference type="ARBA" id="ARBA00022692"/>
    </source>
</evidence>
<dbReference type="Pfam" id="PF08427">
    <property type="entry name" value="ARMH3_C"/>
    <property type="match status" value="1"/>
</dbReference>
<keyword evidence="2" id="KW-0812">Transmembrane</keyword>